<feature type="compositionally biased region" description="Basic and acidic residues" evidence="1">
    <location>
        <begin position="75"/>
        <end position="94"/>
    </location>
</feature>
<name>A0A0R3SXT6_HYMDI</name>
<accession>A0A0R3SXT6</accession>
<keyword evidence="2" id="KW-1133">Transmembrane helix</keyword>
<feature type="region of interest" description="Disordered" evidence="1">
    <location>
        <begin position="75"/>
        <end position="97"/>
    </location>
</feature>
<proteinExistence type="predicted"/>
<dbReference type="EMBL" id="UYSG01011773">
    <property type="protein sequence ID" value="VDL63583.1"/>
    <property type="molecule type" value="Genomic_DNA"/>
</dbReference>
<organism evidence="5">
    <name type="scientific">Hymenolepis diminuta</name>
    <name type="common">Rat tapeworm</name>
    <dbReference type="NCBI Taxonomy" id="6216"/>
    <lineage>
        <taxon>Eukaryota</taxon>
        <taxon>Metazoa</taxon>
        <taxon>Spiralia</taxon>
        <taxon>Lophotrochozoa</taxon>
        <taxon>Platyhelminthes</taxon>
        <taxon>Cestoda</taxon>
        <taxon>Eucestoda</taxon>
        <taxon>Cyclophyllidea</taxon>
        <taxon>Hymenolepididae</taxon>
        <taxon>Hymenolepis</taxon>
    </lineage>
</organism>
<dbReference type="Proteomes" id="UP000274504">
    <property type="component" value="Unassembled WGS sequence"/>
</dbReference>
<protein>
    <submittedName>
        <fullName evidence="5">Transmembrane protein</fullName>
    </submittedName>
</protein>
<sequence>MANSSSGYTLSHARPPTRQSARITLFFSFFLSFLFLVLIFLLNTAISHYPDLASVMSIRGYVCRCRRFRQAVKRREGEREENVSRQKKEKEIKSRRPSATLLLIDMKNAD</sequence>
<dbReference type="AlphaFoldDB" id="A0A0R3SXT6"/>
<keyword evidence="2" id="KW-0472">Membrane</keyword>
<evidence type="ECO:0000256" key="2">
    <source>
        <dbReference type="SAM" id="Phobius"/>
    </source>
</evidence>
<evidence type="ECO:0000313" key="5">
    <source>
        <dbReference type="WBParaSite" id="HDID_0001057601-mRNA-1"/>
    </source>
</evidence>
<reference evidence="3 4" key="2">
    <citation type="submission" date="2018-11" db="EMBL/GenBank/DDBJ databases">
        <authorList>
            <consortium name="Pathogen Informatics"/>
        </authorList>
    </citation>
    <scope>NUCLEOTIDE SEQUENCE [LARGE SCALE GENOMIC DNA]</scope>
</reference>
<evidence type="ECO:0000313" key="4">
    <source>
        <dbReference type="Proteomes" id="UP000274504"/>
    </source>
</evidence>
<keyword evidence="2" id="KW-0812">Transmembrane</keyword>
<reference evidence="5" key="1">
    <citation type="submission" date="2017-02" db="UniProtKB">
        <authorList>
            <consortium name="WormBaseParasite"/>
        </authorList>
    </citation>
    <scope>IDENTIFICATION</scope>
</reference>
<evidence type="ECO:0000313" key="3">
    <source>
        <dbReference type="EMBL" id="VDL63583.1"/>
    </source>
</evidence>
<dbReference type="WBParaSite" id="HDID_0001057601-mRNA-1">
    <property type="protein sequence ID" value="HDID_0001057601-mRNA-1"/>
    <property type="gene ID" value="HDID_0001057601"/>
</dbReference>
<feature type="transmembrane region" description="Helical" evidence="2">
    <location>
        <begin position="21"/>
        <end position="42"/>
    </location>
</feature>
<gene>
    <name evidence="3" type="ORF">HDID_LOCUS10574</name>
</gene>
<evidence type="ECO:0000256" key="1">
    <source>
        <dbReference type="SAM" id="MobiDB-lite"/>
    </source>
</evidence>